<dbReference type="PANTHER" id="PTHR33048:SF47">
    <property type="entry name" value="INTEGRAL MEMBRANE PROTEIN-RELATED"/>
    <property type="match status" value="1"/>
</dbReference>
<keyword evidence="10" id="KW-1185">Reference proteome</keyword>
<accession>A0AAV9PK45</accession>
<evidence type="ECO:0000256" key="1">
    <source>
        <dbReference type="ARBA" id="ARBA00004141"/>
    </source>
</evidence>
<feature type="domain" description="Rhodopsin" evidence="8">
    <location>
        <begin position="3"/>
        <end position="210"/>
    </location>
</feature>
<keyword evidence="2 7" id="KW-0812">Transmembrane</keyword>
<evidence type="ECO:0000313" key="10">
    <source>
        <dbReference type="Proteomes" id="UP001337655"/>
    </source>
</evidence>
<evidence type="ECO:0000256" key="6">
    <source>
        <dbReference type="SAM" id="MobiDB-lite"/>
    </source>
</evidence>
<feature type="transmembrane region" description="Helical" evidence="7">
    <location>
        <begin position="147"/>
        <end position="172"/>
    </location>
</feature>
<evidence type="ECO:0000259" key="8">
    <source>
        <dbReference type="Pfam" id="PF20684"/>
    </source>
</evidence>
<evidence type="ECO:0000256" key="4">
    <source>
        <dbReference type="ARBA" id="ARBA00023136"/>
    </source>
</evidence>
<name>A0AAV9PK45_9PEZI</name>
<comment type="caution">
    <text evidence="9">The sequence shown here is derived from an EMBL/GenBank/DDBJ whole genome shotgun (WGS) entry which is preliminary data.</text>
</comment>
<proteinExistence type="inferred from homology"/>
<dbReference type="RefSeq" id="XP_064663032.1">
    <property type="nucleotide sequence ID" value="XM_064798705.1"/>
</dbReference>
<comment type="subcellular location">
    <subcellularLocation>
        <location evidence="1">Membrane</location>
        <topology evidence="1">Multi-pass membrane protein</topology>
    </subcellularLocation>
</comment>
<organism evidence="9 10">
    <name type="scientific">Saxophila tyrrhenica</name>
    <dbReference type="NCBI Taxonomy" id="1690608"/>
    <lineage>
        <taxon>Eukaryota</taxon>
        <taxon>Fungi</taxon>
        <taxon>Dikarya</taxon>
        <taxon>Ascomycota</taxon>
        <taxon>Pezizomycotina</taxon>
        <taxon>Dothideomycetes</taxon>
        <taxon>Dothideomycetidae</taxon>
        <taxon>Mycosphaerellales</taxon>
        <taxon>Extremaceae</taxon>
        <taxon>Saxophila</taxon>
    </lineage>
</organism>
<dbReference type="GeneID" id="89922791"/>
<dbReference type="InterPro" id="IPR049326">
    <property type="entry name" value="Rhodopsin_dom_fungi"/>
</dbReference>
<feature type="transmembrane region" description="Helical" evidence="7">
    <location>
        <begin position="32"/>
        <end position="52"/>
    </location>
</feature>
<protein>
    <recommendedName>
        <fullName evidence="8">Rhodopsin domain-containing protein</fullName>
    </recommendedName>
</protein>
<evidence type="ECO:0000256" key="7">
    <source>
        <dbReference type="SAM" id="Phobius"/>
    </source>
</evidence>
<dbReference type="Proteomes" id="UP001337655">
    <property type="component" value="Unassembled WGS sequence"/>
</dbReference>
<feature type="transmembrane region" description="Helical" evidence="7">
    <location>
        <begin position="106"/>
        <end position="135"/>
    </location>
</feature>
<keyword evidence="3 7" id="KW-1133">Transmembrane helix</keyword>
<comment type="similarity">
    <text evidence="5">Belongs to the SAT4 family.</text>
</comment>
<evidence type="ECO:0000256" key="3">
    <source>
        <dbReference type="ARBA" id="ARBA00022989"/>
    </source>
</evidence>
<evidence type="ECO:0000256" key="2">
    <source>
        <dbReference type="ARBA" id="ARBA00022692"/>
    </source>
</evidence>
<feature type="region of interest" description="Disordered" evidence="6">
    <location>
        <begin position="227"/>
        <end position="255"/>
    </location>
</feature>
<dbReference type="Pfam" id="PF20684">
    <property type="entry name" value="Fung_rhodopsin"/>
    <property type="match status" value="1"/>
</dbReference>
<evidence type="ECO:0000256" key="5">
    <source>
        <dbReference type="ARBA" id="ARBA00038359"/>
    </source>
</evidence>
<gene>
    <name evidence="9" type="ORF">LTR77_001443</name>
</gene>
<dbReference type="EMBL" id="JAVRRT010000002">
    <property type="protein sequence ID" value="KAK5174363.1"/>
    <property type="molecule type" value="Genomic_DNA"/>
</dbReference>
<dbReference type="InterPro" id="IPR052337">
    <property type="entry name" value="SAT4-like"/>
</dbReference>
<reference evidence="9 10" key="1">
    <citation type="submission" date="2023-08" db="EMBL/GenBank/DDBJ databases">
        <title>Black Yeasts Isolated from many extreme environments.</title>
        <authorList>
            <person name="Coleine C."/>
            <person name="Stajich J.E."/>
            <person name="Selbmann L."/>
        </authorList>
    </citation>
    <scope>NUCLEOTIDE SEQUENCE [LARGE SCALE GENOMIC DNA]</scope>
    <source>
        <strain evidence="9 10">CCFEE 5935</strain>
    </source>
</reference>
<feature type="transmembrane region" description="Helical" evidence="7">
    <location>
        <begin position="64"/>
        <end position="86"/>
    </location>
</feature>
<evidence type="ECO:0000313" key="9">
    <source>
        <dbReference type="EMBL" id="KAK5174363.1"/>
    </source>
</evidence>
<dbReference type="AlphaFoldDB" id="A0AAV9PK45"/>
<sequence>MTVIDTGLGKDTWTLSPQSINDVLKYFWIGEMIYIFCVTSTRQSILLFYLRIFPSSVSSSFRRICLVTMGVFIVSPIVFLFTIIFQCNPVSYTWTRWDGVTEGHCINVLAQIIAGSTLNTFYDLVVFILPIPRLLKVQISTRKKVGLIMTFLVGLFVTLCSVIRLSLIIRWQATTNPTWTYNPIALWSSIECNVGIICACIPALAGPLRRFWMLVAGEKLSSMYRSRTKSRTGASGNQPAIRDSPGWRGDALRPHGAHECKNSVMLNTYHNISDEMELMDKGPSQIESVQEGGSNAHNYKESW</sequence>
<dbReference type="GO" id="GO:0016020">
    <property type="term" value="C:membrane"/>
    <property type="evidence" value="ECO:0007669"/>
    <property type="project" value="UniProtKB-SubCell"/>
</dbReference>
<feature type="transmembrane region" description="Helical" evidence="7">
    <location>
        <begin position="184"/>
        <end position="205"/>
    </location>
</feature>
<dbReference type="PANTHER" id="PTHR33048">
    <property type="entry name" value="PTH11-LIKE INTEGRAL MEMBRANE PROTEIN (AFU_ORTHOLOGUE AFUA_5G11245)"/>
    <property type="match status" value="1"/>
</dbReference>
<keyword evidence="4 7" id="KW-0472">Membrane</keyword>